<organism evidence="2 3">
    <name type="scientific">Pyricularia grisea</name>
    <name type="common">Crabgrass-specific blast fungus</name>
    <name type="synonym">Magnaporthe grisea</name>
    <dbReference type="NCBI Taxonomy" id="148305"/>
    <lineage>
        <taxon>Eukaryota</taxon>
        <taxon>Fungi</taxon>
        <taxon>Dikarya</taxon>
        <taxon>Ascomycota</taxon>
        <taxon>Pezizomycotina</taxon>
        <taxon>Sordariomycetes</taxon>
        <taxon>Sordariomycetidae</taxon>
        <taxon>Magnaporthales</taxon>
        <taxon>Pyriculariaceae</taxon>
        <taxon>Pyricularia</taxon>
    </lineage>
</organism>
<dbReference type="KEGG" id="pgri:PgNI_04163"/>
<feature type="non-terminal residue" evidence="3">
    <location>
        <position position="1"/>
    </location>
</feature>
<dbReference type="Proteomes" id="UP000515153">
    <property type="component" value="Unplaced"/>
</dbReference>
<reference evidence="3" key="3">
    <citation type="submission" date="2025-08" db="UniProtKB">
        <authorList>
            <consortium name="RefSeq"/>
        </authorList>
    </citation>
    <scope>IDENTIFICATION</scope>
    <source>
        <strain evidence="3">NI907</strain>
    </source>
</reference>
<dbReference type="AlphaFoldDB" id="A0A6P8BAU8"/>
<feature type="compositionally biased region" description="Low complexity" evidence="1">
    <location>
        <begin position="15"/>
        <end position="26"/>
    </location>
</feature>
<dbReference type="GeneID" id="41959123"/>
<evidence type="ECO:0000313" key="2">
    <source>
        <dbReference type="Proteomes" id="UP000515153"/>
    </source>
</evidence>
<name>A0A6P8BAU8_PYRGI</name>
<keyword evidence="2" id="KW-1185">Reference proteome</keyword>
<evidence type="ECO:0000313" key="3">
    <source>
        <dbReference type="RefSeq" id="XP_030984286.1"/>
    </source>
</evidence>
<evidence type="ECO:0000256" key="1">
    <source>
        <dbReference type="SAM" id="MobiDB-lite"/>
    </source>
</evidence>
<gene>
    <name evidence="3" type="ORF">PgNI_04163</name>
</gene>
<proteinExistence type="predicted"/>
<reference evidence="3" key="1">
    <citation type="journal article" date="2019" name="Mol. Biol. Evol.">
        <title>Blast fungal genomes show frequent chromosomal changes, gene gains and losses, and effector gene turnover.</title>
        <authorList>
            <person name="Gomez Luciano L.B."/>
            <person name="Jason Tsai I."/>
            <person name="Chuma I."/>
            <person name="Tosa Y."/>
            <person name="Chen Y.H."/>
            <person name="Li J.Y."/>
            <person name="Li M.Y."/>
            <person name="Jade Lu M.Y."/>
            <person name="Nakayashiki H."/>
            <person name="Li W.H."/>
        </authorList>
    </citation>
    <scope>NUCLEOTIDE SEQUENCE</scope>
    <source>
        <strain evidence="3">NI907</strain>
    </source>
</reference>
<sequence>FGLGTRGPNWAVFLPPKSQPKGSSSQLAPQRDFQRTAARFFNHLHLLASAARVAKRLNERKKKKSALLLSRAKQSSQYASRPHKAVLLLGIEFNVDKKKGEKKVVLFIHNASWAG</sequence>
<protein>
    <submittedName>
        <fullName evidence="3">Uncharacterized protein</fullName>
    </submittedName>
</protein>
<reference evidence="3" key="2">
    <citation type="submission" date="2019-10" db="EMBL/GenBank/DDBJ databases">
        <authorList>
            <consortium name="NCBI Genome Project"/>
        </authorList>
    </citation>
    <scope>NUCLEOTIDE SEQUENCE</scope>
    <source>
        <strain evidence="3">NI907</strain>
    </source>
</reference>
<dbReference type="RefSeq" id="XP_030984286.1">
    <property type="nucleotide sequence ID" value="XM_031124214.1"/>
</dbReference>
<accession>A0A6P8BAU8</accession>
<feature type="region of interest" description="Disordered" evidence="1">
    <location>
        <begin position="1"/>
        <end position="30"/>
    </location>
</feature>